<dbReference type="InterPro" id="IPR000504">
    <property type="entry name" value="RRM_dom"/>
</dbReference>
<feature type="domain" description="RRM" evidence="6">
    <location>
        <begin position="5"/>
        <end position="78"/>
    </location>
</feature>
<sequence>MSTGVVIRLRNLPLVAGTIDIRNFFGGLQIPDGGVHIIGGNDGTAFILFATDEDARQAMLRDVEILCGSKIKLTLSSHTEMKNVIEDSQRICEELRGHRLPEPPITNLSGHSTASGYQTNQRHHQAKAPSPKITPEMPDMNDVHVEIKGMPFSVNENDIIYFFSPLSIVAVRFMLDEKSRKNGTGIVKFGSALEKREGMKRDRKYIGSRFVKLTSITERQWLLASSQPCETIRLGPNGNRKRTQSSISPNEVTPKRSRAFSPIKMDNCVEVRGLPPTATIKSVGDFFLGLRFLDGGLFVEMDGSVCRGSAYVEFSSYSDYKQALDKDGDMLNGKQVRVIGLPKQSMIDQIRHHKKYIKSKREEEYNRERMQQEKEKKLRERKMLEEENLQKKREHQLRKQKEMDEWLRRQHEKEESGRKRLELEKQITSSDISRQKLIEQIRYEEEQNLREALVKEELQKQIEEERMKLSREDVVTGAGEMDIEEDSSNTTSNIVTSMPLVGQSAPNIMQASPAGFPTIFSRGNSGTMVAPTVPIGLSPSLPVVNPPSFGVPSVPTFQSGFQNNLPPNLLLAKPAILNTAPPSIVSPPPMPPPLGPPPPVPPVMIPPGANLPPAPFLTPQPANRQLPPTNEAITSSNFVRIANSPYNANEDAVRNFFQGLKISKNGIQFVNKANGDRSGHIFVKFSSSEDAAKAALKDDQKFMGRSVLVKQATMSNFGQIYTKITKGGTFKPIFDNDDNDESFFTKRILDDRMTCVCIGNAPPNTVEEDVINIMGNIRYVPNRVVVIRNLEGKCKGEVYVELINSDECVKAANLHGQVKISGEIIRVLPLTIQAMNNDIRGHEKKVATQKQNSNNAGFQNSKPQSNGSGKKFESSPHYHDRHNIPPWRAPANRLRPNDVPRFDGPPPPISASNFTSWSSKRRLFYKANDGFTFTFIFR</sequence>
<dbReference type="InterPro" id="IPR035979">
    <property type="entry name" value="RBD_domain_sf"/>
</dbReference>
<feature type="compositionally biased region" description="Polar residues" evidence="5">
    <location>
        <begin position="106"/>
        <end position="120"/>
    </location>
</feature>
<dbReference type="InterPro" id="IPR012677">
    <property type="entry name" value="Nucleotide-bd_a/b_plait_sf"/>
</dbReference>
<accession>A0ABP0GZH3</accession>
<proteinExistence type="predicted"/>
<keyword evidence="8" id="KW-1185">Reference proteome</keyword>
<feature type="compositionally biased region" description="Polar residues" evidence="5">
    <location>
        <begin position="848"/>
        <end position="868"/>
    </location>
</feature>
<evidence type="ECO:0000259" key="6">
    <source>
        <dbReference type="PROSITE" id="PS50102"/>
    </source>
</evidence>
<dbReference type="InterPro" id="IPR050666">
    <property type="entry name" value="ESRP"/>
</dbReference>
<feature type="coiled-coil region" evidence="4">
    <location>
        <begin position="446"/>
        <end position="475"/>
    </location>
</feature>
<feature type="region of interest" description="Disordered" evidence="5">
    <location>
        <begin position="361"/>
        <end position="419"/>
    </location>
</feature>
<dbReference type="Pfam" id="PF00076">
    <property type="entry name" value="RRM_1"/>
    <property type="match status" value="1"/>
</dbReference>
<dbReference type="EMBL" id="CAWYQH010000152">
    <property type="protein sequence ID" value="CAK8696044.1"/>
    <property type="molecule type" value="Genomic_DNA"/>
</dbReference>
<evidence type="ECO:0000256" key="3">
    <source>
        <dbReference type="PROSITE-ProRule" id="PRU00176"/>
    </source>
</evidence>
<dbReference type="Gene3D" id="3.30.70.330">
    <property type="match status" value="5"/>
</dbReference>
<comment type="caution">
    <text evidence="7">The sequence shown here is derived from an EMBL/GenBank/DDBJ whole genome shotgun (WGS) entry which is preliminary data.</text>
</comment>
<name>A0ABP0GZH3_CLALP</name>
<dbReference type="SMART" id="SM00360">
    <property type="entry name" value="RRM"/>
    <property type="match status" value="5"/>
</dbReference>
<dbReference type="Proteomes" id="UP001642483">
    <property type="component" value="Unassembled WGS sequence"/>
</dbReference>
<feature type="compositionally biased region" description="Basic and acidic residues" evidence="5">
    <location>
        <begin position="870"/>
        <end position="883"/>
    </location>
</feature>
<protein>
    <recommendedName>
        <fullName evidence="6">RRM domain-containing protein</fullName>
    </recommendedName>
</protein>
<evidence type="ECO:0000313" key="7">
    <source>
        <dbReference type="EMBL" id="CAK8696044.1"/>
    </source>
</evidence>
<evidence type="ECO:0000256" key="1">
    <source>
        <dbReference type="ARBA" id="ARBA00022737"/>
    </source>
</evidence>
<evidence type="ECO:0000256" key="5">
    <source>
        <dbReference type="SAM" id="MobiDB-lite"/>
    </source>
</evidence>
<keyword evidence="1" id="KW-0677">Repeat</keyword>
<dbReference type="CDD" id="cd00590">
    <property type="entry name" value="RRM_SF"/>
    <property type="match status" value="1"/>
</dbReference>
<dbReference type="PROSITE" id="PS50102">
    <property type="entry name" value="RRM"/>
    <property type="match status" value="3"/>
</dbReference>
<evidence type="ECO:0000256" key="2">
    <source>
        <dbReference type="ARBA" id="ARBA00022884"/>
    </source>
</evidence>
<feature type="domain" description="RRM" evidence="6">
    <location>
        <begin position="267"/>
        <end position="338"/>
    </location>
</feature>
<evidence type="ECO:0000256" key="4">
    <source>
        <dbReference type="SAM" id="Coils"/>
    </source>
</evidence>
<dbReference type="PANTHER" id="PTHR13976">
    <property type="entry name" value="HETEROGENEOUS NUCLEAR RIBONUCLEOPROTEIN-RELATED"/>
    <property type="match status" value="1"/>
</dbReference>
<dbReference type="CDD" id="cd12254">
    <property type="entry name" value="RRM_hnRNPH_ESRPs_RBM12_like"/>
    <property type="match status" value="2"/>
</dbReference>
<evidence type="ECO:0000313" key="8">
    <source>
        <dbReference type="Proteomes" id="UP001642483"/>
    </source>
</evidence>
<gene>
    <name evidence="7" type="ORF">CVLEPA_LOCUS29236</name>
</gene>
<dbReference type="SUPFAM" id="SSF54928">
    <property type="entry name" value="RNA-binding domain, RBD"/>
    <property type="match status" value="3"/>
</dbReference>
<keyword evidence="4" id="KW-0175">Coiled coil</keyword>
<reference evidence="7 8" key="1">
    <citation type="submission" date="2024-02" db="EMBL/GenBank/DDBJ databases">
        <authorList>
            <person name="Daric V."/>
            <person name="Darras S."/>
        </authorList>
    </citation>
    <scope>NUCLEOTIDE SEQUENCE [LARGE SCALE GENOMIC DNA]</scope>
</reference>
<dbReference type="CDD" id="cd12510">
    <property type="entry name" value="RRM1_RBM12_like"/>
    <property type="match status" value="1"/>
</dbReference>
<feature type="region of interest" description="Disordered" evidence="5">
    <location>
        <begin position="101"/>
        <end position="137"/>
    </location>
</feature>
<keyword evidence="2 3" id="KW-0694">RNA-binding</keyword>
<feature type="region of interest" description="Disordered" evidence="5">
    <location>
        <begin position="233"/>
        <end position="255"/>
    </location>
</feature>
<organism evidence="7 8">
    <name type="scientific">Clavelina lepadiformis</name>
    <name type="common">Light-bulb sea squirt</name>
    <name type="synonym">Ascidia lepadiformis</name>
    <dbReference type="NCBI Taxonomy" id="159417"/>
    <lineage>
        <taxon>Eukaryota</taxon>
        <taxon>Metazoa</taxon>
        <taxon>Chordata</taxon>
        <taxon>Tunicata</taxon>
        <taxon>Ascidiacea</taxon>
        <taxon>Aplousobranchia</taxon>
        <taxon>Clavelinidae</taxon>
        <taxon>Clavelina</taxon>
    </lineage>
</organism>
<feature type="domain" description="RRM" evidence="6">
    <location>
        <begin position="637"/>
        <end position="714"/>
    </location>
</feature>
<feature type="region of interest" description="Disordered" evidence="5">
    <location>
        <begin position="843"/>
        <end position="911"/>
    </location>
</feature>